<dbReference type="GeneID" id="98062140"/>
<dbReference type="SMART" id="SM00268">
    <property type="entry name" value="ACTIN"/>
    <property type="match status" value="1"/>
</dbReference>
<sequence length="339" mass="35390">MAIDLGIDFGTSSTQIYNANEEKIIVDEPTVAVTRGESREVIAVGTEALDMLGKTADSLSVLNPVKDGGITNFDVAVGLLKKFLDKNLNNVFSKIRAAVSVPSGIGDVEKRAIEEVVISAGAKEVYLIESPLAGAIGAGVDINEPKGYVIVDVGAGTTEVAVVSLGGVVVSKSVRSAGDALDNDIIQLIKKKYNVEIAKSTAEKAKIKLGAAMVGLTTNVVELKGKDMYSGVPKGVAISANEINSAMRDDINFILEAVRCVLEETPPELASDLIETGIVLTGGSSNMRGLGKLIKNATGINVYQAEDPVCCVAKGAGTAMAGKGGFRNMLTQATRRKNY</sequence>
<dbReference type="PANTHER" id="PTHR42749">
    <property type="entry name" value="CELL SHAPE-DETERMINING PROTEIN MREB"/>
    <property type="match status" value="1"/>
</dbReference>
<evidence type="ECO:0000313" key="7">
    <source>
        <dbReference type="EMBL" id="AUO18900.1"/>
    </source>
</evidence>
<comment type="subunit">
    <text evidence="6">Forms polymers.</text>
</comment>
<dbReference type="Pfam" id="PF06723">
    <property type="entry name" value="MreB_Mbl"/>
    <property type="match status" value="1"/>
</dbReference>
<evidence type="ECO:0000313" key="8">
    <source>
        <dbReference type="Proteomes" id="UP000235589"/>
    </source>
</evidence>
<comment type="subcellular location">
    <subcellularLocation>
        <location evidence="6">Cytoplasm</location>
    </subcellularLocation>
    <text evidence="6">Membrane-associated.</text>
</comment>
<dbReference type="CDD" id="cd10225">
    <property type="entry name" value="ASKHA_NBD_MreB-like"/>
    <property type="match status" value="1"/>
</dbReference>
<dbReference type="PRINTS" id="PR01652">
    <property type="entry name" value="SHAPEPROTEIN"/>
</dbReference>
<dbReference type="InterPro" id="IPR056546">
    <property type="entry name" value="MreB_MamK-like"/>
</dbReference>
<dbReference type="AlphaFoldDB" id="A0A2K9P0X5"/>
<dbReference type="GO" id="GO:0005524">
    <property type="term" value="F:ATP binding"/>
    <property type="evidence" value="ECO:0007669"/>
    <property type="project" value="UniProtKB-KW"/>
</dbReference>
<keyword evidence="8" id="KW-1185">Reference proteome</keyword>
<dbReference type="Gene3D" id="3.30.420.40">
    <property type="match status" value="2"/>
</dbReference>
<dbReference type="Proteomes" id="UP000235589">
    <property type="component" value="Chromosome"/>
</dbReference>
<reference evidence="7 8" key="1">
    <citation type="submission" date="2017-04" db="EMBL/GenBank/DDBJ databases">
        <title>Monoglobus pectinilyticus 14 draft genome.</title>
        <authorList>
            <person name="Kim C."/>
            <person name="Rosendale D.I."/>
            <person name="Kelly W.J."/>
            <person name="Tannock G.W."/>
            <person name="Patchett M.L."/>
            <person name="Jordens J.Z."/>
        </authorList>
    </citation>
    <scope>NUCLEOTIDE SEQUENCE [LARGE SCALE GENOMIC DNA]</scope>
    <source>
        <strain evidence="7 8">14</strain>
    </source>
</reference>
<organism evidence="7 8">
    <name type="scientific">Monoglobus pectinilyticus</name>
    <dbReference type="NCBI Taxonomy" id="1981510"/>
    <lineage>
        <taxon>Bacteria</taxon>
        <taxon>Bacillati</taxon>
        <taxon>Bacillota</taxon>
        <taxon>Clostridia</taxon>
        <taxon>Monoglobales</taxon>
        <taxon>Monoglobaceae</taxon>
        <taxon>Monoglobus</taxon>
    </lineage>
</organism>
<dbReference type="GO" id="GO:0005737">
    <property type="term" value="C:cytoplasm"/>
    <property type="evidence" value="ECO:0007669"/>
    <property type="project" value="UniProtKB-SubCell"/>
</dbReference>
<gene>
    <name evidence="6" type="primary">mreB</name>
    <name evidence="7" type="ORF">B9O19_00717</name>
</gene>
<dbReference type="NCBIfam" id="NF010539">
    <property type="entry name" value="PRK13927.1"/>
    <property type="match status" value="1"/>
</dbReference>
<evidence type="ECO:0000256" key="4">
    <source>
        <dbReference type="ARBA" id="ARBA00022960"/>
    </source>
</evidence>
<keyword evidence="3 6" id="KW-0067">ATP-binding</keyword>
<dbReference type="InterPro" id="IPR004753">
    <property type="entry name" value="MreB"/>
</dbReference>
<dbReference type="KEGG" id="mpec:B9O19_00717"/>
<dbReference type="GO" id="GO:0008360">
    <property type="term" value="P:regulation of cell shape"/>
    <property type="evidence" value="ECO:0007669"/>
    <property type="project" value="UniProtKB-UniRule"/>
</dbReference>
<accession>A0A2K9P0X5</accession>
<dbReference type="EMBL" id="CP020991">
    <property type="protein sequence ID" value="AUO18900.1"/>
    <property type="molecule type" value="Genomic_DNA"/>
</dbReference>
<dbReference type="PANTHER" id="PTHR42749:SF1">
    <property type="entry name" value="CELL SHAPE-DETERMINING PROTEIN MREB"/>
    <property type="match status" value="1"/>
</dbReference>
<keyword evidence="1 6" id="KW-0963">Cytoplasm</keyword>
<evidence type="ECO:0000256" key="2">
    <source>
        <dbReference type="ARBA" id="ARBA00022741"/>
    </source>
</evidence>
<proteinExistence type="inferred from homology"/>
<dbReference type="RefSeq" id="WP_102365151.1">
    <property type="nucleotide sequence ID" value="NZ_CP020991.1"/>
</dbReference>
<dbReference type="InterPro" id="IPR004000">
    <property type="entry name" value="Actin"/>
</dbReference>
<comment type="function">
    <text evidence="6">Forms membrane-associated dynamic filaments that are essential for cell shape determination. Acts by regulating cell wall synthesis and cell elongation, and thus cell shape. A feedback loop between cell geometry and MreB localization may maintain elongated cell shape by targeting cell wall growth to regions of negative cell wall curvature.</text>
</comment>
<evidence type="ECO:0000256" key="6">
    <source>
        <dbReference type="HAMAP-Rule" id="MF_02207"/>
    </source>
</evidence>
<comment type="similarity">
    <text evidence="5 6">Belongs to the FtsA/MreB family.</text>
</comment>
<name>A0A2K9P0X5_9FIRM</name>
<keyword evidence="2 6" id="KW-0547">Nucleotide-binding</keyword>
<comment type="caution">
    <text evidence="6">Lacks conserved residue(s) required for the propagation of feature annotation.</text>
</comment>
<evidence type="ECO:0000256" key="5">
    <source>
        <dbReference type="ARBA" id="ARBA00023458"/>
    </source>
</evidence>
<protein>
    <recommendedName>
        <fullName evidence="6">Cell shape-determining protein MreB</fullName>
    </recommendedName>
</protein>
<keyword evidence="4 6" id="KW-0133">Cell shape</keyword>
<dbReference type="InterPro" id="IPR043129">
    <property type="entry name" value="ATPase_NBD"/>
</dbReference>
<dbReference type="GO" id="GO:0000902">
    <property type="term" value="P:cell morphogenesis"/>
    <property type="evidence" value="ECO:0007669"/>
    <property type="project" value="InterPro"/>
</dbReference>
<evidence type="ECO:0000256" key="1">
    <source>
        <dbReference type="ARBA" id="ARBA00022490"/>
    </source>
</evidence>
<evidence type="ECO:0000256" key="3">
    <source>
        <dbReference type="ARBA" id="ARBA00022840"/>
    </source>
</evidence>
<feature type="binding site" evidence="6">
    <location>
        <begin position="155"/>
        <end position="157"/>
    </location>
    <ligand>
        <name>ATP</name>
        <dbReference type="ChEBI" id="CHEBI:30616"/>
    </ligand>
</feature>
<dbReference type="OrthoDB" id="9768127at2"/>
<dbReference type="SUPFAM" id="SSF53067">
    <property type="entry name" value="Actin-like ATPase domain"/>
    <property type="match status" value="2"/>
</dbReference>
<dbReference type="HAMAP" id="MF_02207">
    <property type="entry name" value="MreB"/>
    <property type="match status" value="1"/>
</dbReference>